<organism evidence="2 3">
    <name type="scientific">Streptomyces aurantiacus</name>
    <dbReference type="NCBI Taxonomy" id="47760"/>
    <lineage>
        <taxon>Bacteria</taxon>
        <taxon>Bacillati</taxon>
        <taxon>Actinomycetota</taxon>
        <taxon>Actinomycetes</taxon>
        <taxon>Kitasatosporales</taxon>
        <taxon>Streptomycetaceae</taxon>
        <taxon>Streptomyces</taxon>
        <taxon>Streptomyces aurantiacus group</taxon>
    </lineage>
</organism>
<keyword evidence="3" id="KW-1185">Reference proteome</keyword>
<dbReference type="AlphaFoldDB" id="A0A7G1PBJ7"/>
<accession>A0A7G1PBJ7</accession>
<dbReference type="Proteomes" id="UP000516444">
    <property type="component" value="Chromosome"/>
</dbReference>
<dbReference type="EMBL" id="AP023440">
    <property type="protein sequence ID" value="BCL32412.1"/>
    <property type="molecule type" value="Genomic_DNA"/>
</dbReference>
<proteinExistence type="predicted"/>
<evidence type="ECO:0000313" key="2">
    <source>
        <dbReference type="EMBL" id="BCL32412.1"/>
    </source>
</evidence>
<sequence>METATATEVGTPKAVMAKEPATAMPLNRCVRVAGRPRVPGERGCVTSGEDAESRCMGSPVVEQQVPR</sequence>
<name>A0A7G1PBJ7_9ACTN</name>
<evidence type="ECO:0000256" key="1">
    <source>
        <dbReference type="SAM" id="MobiDB-lite"/>
    </source>
</evidence>
<reference evidence="2 3" key="1">
    <citation type="journal article" date="2014" name="Int. J. Syst. Evol. Microbiol.">
        <title>Complete genome sequence of Corynebacterium casei LMG S-19264T (=DSM 44701T), isolated from a smear-ripened cheese.</title>
        <authorList>
            <consortium name="US DOE Joint Genome Institute (JGI-PGF)"/>
            <person name="Walter F."/>
            <person name="Albersmeier A."/>
            <person name="Kalinowski J."/>
            <person name="Ruckert C."/>
        </authorList>
    </citation>
    <scope>NUCLEOTIDE SEQUENCE [LARGE SCALE GENOMIC DNA]</scope>
    <source>
        <strain evidence="2 3">JCM 4677</strain>
    </source>
</reference>
<protein>
    <submittedName>
        <fullName evidence="2">Uncharacterized protein</fullName>
    </submittedName>
</protein>
<evidence type="ECO:0000313" key="3">
    <source>
        <dbReference type="Proteomes" id="UP000516444"/>
    </source>
</evidence>
<feature type="region of interest" description="Disordered" evidence="1">
    <location>
        <begin position="36"/>
        <end position="67"/>
    </location>
</feature>
<gene>
    <name evidence="2" type="ORF">GCM10017557_72710</name>
</gene>
<dbReference type="KEGG" id="sgm:GCM10017557_72710"/>